<dbReference type="EMBL" id="FOWR01000013">
    <property type="protein sequence ID" value="SFP37184.1"/>
    <property type="molecule type" value="Genomic_DNA"/>
</dbReference>
<dbReference type="STRING" id="1121869.SAMN03084138_02029"/>
<gene>
    <name evidence="1" type="ORF">SAMN03084138_02029</name>
</gene>
<dbReference type="GeneID" id="35870198"/>
<protein>
    <submittedName>
        <fullName evidence="1">Uncharacterized protein</fullName>
    </submittedName>
</protein>
<dbReference type="AlphaFoldDB" id="A0A1I5PT90"/>
<sequence length="149" mass="17478">MELANFEEDYWQLRNGEESHRENPETFWIPELERRTSLQVGDAAKVILEIECEDEDGKIFIEGERGYLIVSEIVGNKYIGILDFQPVCIEAGRDDIYLCFGVEIPFSHEHVIDIDRPPEDYIEWQLGQKPERVWHRRYCLTGSSNIARC</sequence>
<dbReference type="Proteomes" id="UP000182692">
    <property type="component" value="Unassembled WGS sequence"/>
</dbReference>
<reference evidence="1 2" key="1">
    <citation type="submission" date="2016-10" db="EMBL/GenBank/DDBJ databases">
        <authorList>
            <person name="de Groot N.N."/>
        </authorList>
    </citation>
    <scope>NUCLEOTIDE SEQUENCE [LARGE SCALE GENOMIC DNA]</scope>
    <source>
        <strain evidence="1 2">DSM 15893</strain>
    </source>
</reference>
<evidence type="ECO:0000313" key="1">
    <source>
        <dbReference type="EMBL" id="SFP37184.1"/>
    </source>
</evidence>
<organism evidence="1 2">
    <name type="scientific">Enterovibrio norvegicus DSM 15893</name>
    <dbReference type="NCBI Taxonomy" id="1121869"/>
    <lineage>
        <taxon>Bacteria</taxon>
        <taxon>Pseudomonadati</taxon>
        <taxon>Pseudomonadota</taxon>
        <taxon>Gammaproteobacteria</taxon>
        <taxon>Vibrionales</taxon>
        <taxon>Vibrionaceae</taxon>
        <taxon>Enterovibrio</taxon>
    </lineage>
</organism>
<proteinExistence type="predicted"/>
<evidence type="ECO:0000313" key="2">
    <source>
        <dbReference type="Proteomes" id="UP000182692"/>
    </source>
</evidence>
<dbReference type="OrthoDB" id="1551270at2"/>
<accession>A0A1I5PT90</accession>
<dbReference type="RefSeq" id="WP_074926833.1">
    <property type="nucleotide sequence ID" value="NZ_FOWR01000013.1"/>
</dbReference>
<name>A0A1I5PT90_9GAMM</name>